<dbReference type="Gene3D" id="3.10.540.10">
    <property type="entry name" value="duf1285 like domain"/>
    <property type="match status" value="1"/>
</dbReference>
<dbReference type="InterPro" id="IPR023361">
    <property type="entry name" value="DUF1285_beta_roll_sf"/>
</dbReference>
<reference evidence="3" key="1">
    <citation type="submission" date="2022-01" db="EMBL/GenBank/DDBJ databases">
        <title>Colwellia maritima, isolated from seawater.</title>
        <authorList>
            <person name="Kristyanto S."/>
            <person name="Jung J."/>
            <person name="Jeon C.O."/>
        </authorList>
    </citation>
    <scope>NUCLEOTIDE SEQUENCE</scope>
    <source>
        <strain evidence="3">MSW7</strain>
    </source>
</reference>
<sequence>MSLDKISTQIKTHGNKIPPVELWNPDYCGEIDLQIKANGDWFYAGTIFKRPALVKLLSSVLKKEQDEYFLVTPVEKIKITVEDAPFVLTQWYWQDDDKTIMMVKNNVGDEFILNAQHPITKNDKGELYVNVRRNLLAKVHRNVFYQWVDLAKEVKTNKGTELVFTSDNYNVSLGEI</sequence>
<protein>
    <submittedName>
        <fullName evidence="3">DUF1285 domain-containing protein</fullName>
    </submittedName>
</protein>
<dbReference type="Pfam" id="PF06938">
    <property type="entry name" value="DUF1285_N"/>
    <property type="match status" value="1"/>
</dbReference>
<dbReference type="RefSeq" id="WP_242282685.1">
    <property type="nucleotide sequence ID" value="NZ_JAKKSL010000001.1"/>
</dbReference>
<dbReference type="EMBL" id="JAKKSL010000001">
    <property type="protein sequence ID" value="MCI2282109.1"/>
    <property type="molecule type" value="Genomic_DNA"/>
</dbReference>
<dbReference type="InterPro" id="IPR048342">
    <property type="entry name" value="DUF1285_C"/>
</dbReference>
<keyword evidence="4" id="KW-1185">Reference proteome</keyword>
<dbReference type="Pfam" id="PF21028">
    <property type="entry name" value="DUF1285_C"/>
    <property type="match status" value="1"/>
</dbReference>
<comment type="caution">
    <text evidence="3">The sequence shown here is derived from an EMBL/GenBank/DDBJ whole genome shotgun (WGS) entry which is preliminary data.</text>
</comment>
<evidence type="ECO:0000313" key="3">
    <source>
        <dbReference type="EMBL" id="MCI2282109.1"/>
    </source>
</evidence>
<evidence type="ECO:0000313" key="4">
    <source>
        <dbReference type="Proteomes" id="UP001139646"/>
    </source>
</evidence>
<dbReference type="Gene3D" id="2.30.270.10">
    <property type="entry name" value="duf1285 protein"/>
    <property type="match status" value="1"/>
</dbReference>
<gene>
    <name evidence="3" type="ORF">L3081_00225</name>
</gene>
<dbReference type="InterPro" id="IPR048341">
    <property type="entry name" value="DUF1285_N"/>
</dbReference>
<dbReference type="InterPro" id="IPR010707">
    <property type="entry name" value="DUF1285"/>
</dbReference>
<dbReference type="Proteomes" id="UP001139646">
    <property type="component" value="Unassembled WGS sequence"/>
</dbReference>
<organism evidence="3 4">
    <name type="scientific">Colwellia maritima</name>
    <dbReference type="NCBI Taxonomy" id="2912588"/>
    <lineage>
        <taxon>Bacteria</taxon>
        <taxon>Pseudomonadati</taxon>
        <taxon>Pseudomonadota</taxon>
        <taxon>Gammaproteobacteria</taxon>
        <taxon>Alteromonadales</taxon>
        <taxon>Colwelliaceae</taxon>
        <taxon>Colwellia</taxon>
    </lineage>
</organism>
<evidence type="ECO:0000259" key="1">
    <source>
        <dbReference type="Pfam" id="PF06938"/>
    </source>
</evidence>
<accession>A0ABS9WW42</accession>
<proteinExistence type="predicted"/>
<evidence type="ECO:0000259" key="2">
    <source>
        <dbReference type="Pfam" id="PF21028"/>
    </source>
</evidence>
<feature type="domain" description="DUF1285" evidence="1">
    <location>
        <begin position="18"/>
        <end position="84"/>
    </location>
</feature>
<dbReference type="PIRSF" id="PIRSF029557">
    <property type="entry name" value="UCP029557"/>
    <property type="match status" value="1"/>
</dbReference>
<feature type="domain" description="DUF1285" evidence="2">
    <location>
        <begin position="85"/>
        <end position="168"/>
    </location>
</feature>
<name>A0ABS9WW42_9GAMM</name>